<protein>
    <recommendedName>
        <fullName evidence="3">HNH nuclease domain-containing protein</fullName>
    </recommendedName>
</protein>
<dbReference type="InterPro" id="IPR003615">
    <property type="entry name" value="HNH_nuc"/>
</dbReference>
<dbReference type="Pfam" id="PF01844">
    <property type="entry name" value="HNH"/>
    <property type="match status" value="1"/>
</dbReference>
<feature type="region of interest" description="Disordered" evidence="2">
    <location>
        <begin position="229"/>
        <end position="248"/>
    </location>
</feature>
<dbReference type="RefSeq" id="WP_271173092.1">
    <property type="nucleotide sequence ID" value="NZ_BSEJ01000006.1"/>
</dbReference>
<reference evidence="4" key="2">
    <citation type="submission" date="2023-01" db="EMBL/GenBank/DDBJ databases">
        <authorList>
            <person name="Sun Q."/>
            <person name="Evtushenko L."/>
        </authorList>
    </citation>
    <scope>NUCLEOTIDE SEQUENCE</scope>
    <source>
        <strain evidence="4">VKM Ac-1020</strain>
    </source>
</reference>
<accession>A0A9W6H3C4</accession>
<reference evidence="4" key="1">
    <citation type="journal article" date="2014" name="Int. J. Syst. Evol. Microbiol.">
        <title>Complete genome sequence of Corynebacterium casei LMG S-19264T (=DSM 44701T), isolated from a smear-ripened cheese.</title>
        <authorList>
            <consortium name="US DOE Joint Genome Institute (JGI-PGF)"/>
            <person name="Walter F."/>
            <person name="Albersmeier A."/>
            <person name="Kalinowski J."/>
            <person name="Ruckert C."/>
        </authorList>
    </citation>
    <scope>NUCLEOTIDE SEQUENCE</scope>
    <source>
        <strain evidence="4">VKM Ac-1020</strain>
    </source>
</reference>
<name>A0A9W6H3C4_9MICO</name>
<evidence type="ECO:0000256" key="2">
    <source>
        <dbReference type="SAM" id="MobiDB-lite"/>
    </source>
</evidence>
<dbReference type="Pfam" id="PF02720">
    <property type="entry name" value="DUF222"/>
    <property type="match status" value="1"/>
</dbReference>
<feature type="domain" description="HNH nuclease" evidence="3">
    <location>
        <begin position="347"/>
        <end position="399"/>
    </location>
</feature>
<dbReference type="InterPro" id="IPR002711">
    <property type="entry name" value="HNH"/>
</dbReference>
<feature type="compositionally biased region" description="Low complexity" evidence="2">
    <location>
        <begin position="234"/>
        <end position="243"/>
    </location>
</feature>
<dbReference type="AlphaFoldDB" id="A0A9W6H3C4"/>
<dbReference type="GO" id="GO:0003676">
    <property type="term" value="F:nucleic acid binding"/>
    <property type="evidence" value="ECO:0007669"/>
    <property type="project" value="InterPro"/>
</dbReference>
<evidence type="ECO:0000259" key="3">
    <source>
        <dbReference type="SMART" id="SM00507"/>
    </source>
</evidence>
<dbReference type="SMART" id="SM00507">
    <property type="entry name" value="HNHc"/>
    <property type="match status" value="1"/>
</dbReference>
<gene>
    <name evidence="4" type="ORF">GCM10017576_15080</name>
</gene>
<dbReference type="GO" id="GO:0004519">
    <property type="term" value="F:endonuclease activity"/>
    <property type="evidence" value="ECO:0007669"/>
    <property type="project" value="InterPro"/>
</dbReference>
<dbReference type="EMBL" id="BSEJ01000006">
    <property type="protein sequence ID" value="GLJ61379.1"/>
    <property type="molecule type" value="Genomic_DNA"/>
</dbReference>
<keyword evidence="5" id="KW-1185">Reference proteome</keyword>
<feature type="region of interest" description="Disordered" evidence="2">
    <location>
        <begin position="439"/>
        <end position="461"/>
    </location>
</feature>
<evidence type="ECO:0000313" key="4">
    <source>
        <dbReference type="EMBL" id="GLJ61379.1"/>
    </source>
</evidence>
<proteinExistence type="inferred from homology"/>
<dbReference type="GO" id="GO:0008270">
    <property type="term" value="F:zinc ion binding"/>
    <property type="evidence" value="ECO:0007669"/>
    <property type="project" value="InterPro"/>
</dbReference>
<sequence>MSKTTSPSGFSSVPWEFADDEIASTRALCGRLETSRRLRAQADAMEIEALAEAARIARVQRERAGGPSSYDFPFRSMASETAGVLHESKSRMMSKLADAEVLVERYPATIQALAEGRITVRHVDVIRRAGERLPAELDREYEEAAIGFAENASPGQLWAFAVEFAERLCPTPIADRHAAARARRRVRVDDLEDGVSRFELITSTAEVHAARDRIRSMARAIVAENRRARKAAEAEGGPEAAAEVDPRTQSQIEADLWMDLALTGRPSAHALREGGALEAIQANVQIVIPVETLVGLDDEAAFVAGHGPVDPETARRLAGHAAGWDRVFLRPDTGALLTVDRYAPTAAQRRFLLARDETCRGPGCENRAATADLDHTIPYLRGGETCVGNLECLCEGCHLDKHHSPWTVRQISPGVLEWVSPIGRTSVDRPRPQVRFESLPEPRARSGAAPPGEWPSDEVEDEVEIDADLEVDVPIPDVLPDAPPFDEAWQQLLYDEWVAEIEADEFDLLVSESSGAVGSAIHPSV</sequence>
<evidence type="ECO:0000256" key="1">
    <source>
        <dbReference type="ARBA" id="ARBA00023450"/>
    </source>
</evidence>
<organism evidence="4 5">
    <name type="scientific">Microbacterium barkeri</name>
    <dbReference type="NCBI Taxonomy" id="33917"/>
    <lineage>
        <taxon>Bacteria</taxon>
        <taxon>Bacillati</taxon>
        <taxon>Actinomycetota</taxon>
        <taxon>Actinomycetes</taxon>
        <taxon>Micrococcales</taxon>
        <taxon>Microbacteriaceae</taxon>
        <taxon>Microbacterium</taxon>
    </lineage>
</organism>
<comment type="similarity">
    <text evidence="1">Belongs to the Rv1128c/1148c/1588c/1702c/1945/3466 family.</text>
</comment>
<dbReference type="Gene3D" id="1.10.30.50">
    <property type="match status" value="1"/>
</dbReference>
<evidence type="ECO:0000313" key="5">
    <source>
        <dbReference type="Proteomes" id="UP001142462"/>
    </source>
</evidence>
<dbReference type="Proteomes" id="UP001142462">
    <property type="component" value="Unassembled WGS sequence"/>
</dbReference>
<dbReference type="CDD" id="cd00085">
    <property type="entry name" value="HNHc"/>
    <property type="match status" value="1"/>
</dbReference>
<comment type="caution">
    <text evidence="4">The sequence shown here is derived from an EMBL/GenBank/DDBJ whole genome shotgun (WGS) entry which is preliminary data.</text>
</comment>
<dbReference type="InterPro" id="IPR003870">
    <property type="entry name" value="DUF222"/>
</dbReference>